<dbReference type="EMBL" id="CVQI01036302">
    <property type="protein sequence ID" value="CRK47206.1"/>
    <property type="molecule type" value="Genomic_DNA"/>
</dbReference>
<evidence type="ECO:0000313" key="3">
    <source>
        <dbReference type="Proteomes" id="UP000045706"/>
    </source>
</evidence>
<evidence type="ECO:0000256" key="1">
    <source>
        <dbReference type="SAM" id="MobiDB-lite"/>
    </source>
</evidence>
<organism evidence="2 3">
    <name type="scientific">Verticillium longisporum</name>
    <name type="common">Verticillium dahliae var. longisporum</name>
    <dbReference type="NCBI Taxonomy" id="100787"/>
    <lineage>
        <taxon>Eukaryota</taxon>
        <taxon>Fungi</taxon>
        <taxon>Dikarya</taxon>
        <taxon>Ascomycota</taxon>
        <taxon>Pezizomycotina</taxon>
        <taxon>Sordariomycetes</taxon>
        <taxon>Hypocreomycetidae</taxon>
        <taxon>Glomerellales</taxon>
        <taxon>Plectosphaerellaceae</taxon>
        <taxon>Verticillium</taxon>
    </lineage>
</organism>
<sequence>AHDGPNPAPARQPTRPARRLRL</sequence>
<name>A0A0G4NLD6_VERLO</name>
<protein>
    <submittedName>
        <fullName evidence="2">Uncharacterized protein</fullName>
    </submittedName>
</protein>
<gene>
    <name evidence="2" type="ORF">BN1723_020220</name>
</gene>
<dbReference type="AlphaFoldDB" id="A0A0G4NLD6"/>
<proteinExistence type="predicted"/>
<accession>A0A0G4NLD6</accession>
<evidence type="ECO:0000313" key="2">
    <source>
        <dbReference type="EMBL" id="CRK47206.1"/>
    </source>
</evidence>
<feature type="compositionally biased region" description="Pro residues" evidence="1">
    <location>
        <begin position="1"/>
        <end position="10"/>
    </location>
</feature>
<dbReference type="Proteomes" id="UP000045706">
    <property type="component" value="Unassembled WGS sequence"/>
</dbReference>
<feature type="region of interest" description="Disordered" evidence="1">
    <location>
        <begin position="1"/>
        <end position="22"/>
    </location>
</feature>
<reference evidence="3" key="1">
    <citation type="submission" date="2015-05" db="EMBL/GenBank/DDBJ databases">
        <authorList>
            <person name="Fogelqvist Johan"/>
        </authorList>
    </citation>
    <scope>NUCLEOTIDE SEQUENCE [LARGE SCALE GENOMIC DNA]</scope>
</reference>
<feature type="non-terminal residue" evidence="2">
    <location>
        <position position="1"/>
    </location>
</feature>